<keyword evidence="1" id="KW-0812">Transmembrane</keyword>
<protein>
    <submittedName>
        <fullName evidence="2">Uncharacterized protein</fullName>
    </submittedName>
</protein>
<proteinExistence type="predicted"/>
<keyword evidence="1" id="KW-0472">Membrane</keyword>
<dbReference type="Proteomes" id="UP000886124">
    <property type="component" value="Unassembled WGS sequence"/>
</dbReference>
<feature type="transmembrane region" description="Helical" evidence="1">
    <location>
        <begin position="7"/>
        <end position="34"/>
    </location>
</feature>
<sequence length="68" mass="7361">MNSELIFICISAFITVFVVLGVLAGIMRLILYFFPAETGDQAVVVAAISAAVQKVYPGVKITKIEEIK</sequence>
<accession>A0A7V5UEB7</accession>
<reference evidence="2" key="1">
    <citation type="journal article" date="2020" name="mSystems">
        <title>Genome- and Community-Level Interaction Insights into Carbon Utilization and Element Cycling Functions of Hydrothermarchaeota in Hydrothermal Sediment.</title>
        <authorList>
            <person name="Zhou Z."/>
            <person name="Liu Y."/>
            <person name="Xu W."/>
            <person name="Pan J."/>
            <person name="Luo Z.H."/>
            <person name="Li M."/>
        </authorList>
    </citation>
    <scope>NUCLEOTIDE SEQUENCE [LARGE SCALE GENOMIC DNA]</scope>
    <source>
        <strain evidence="2">HyVt-527</strain>
    </source>
</reference>
<comment type="caution">
    <text evidence="2">The sequence shown here is derived from an EMBL/GenBank/DDBJ whole genome shotgun (WGS) entry which is preliminary data.</text>
</comment>
<gene>
    <name evidence="2" type="ORF">ENJ89_03680</name>
</gene>
<evidence type="ECO:0000313" key="2">
    <source>
        <dbReference type="EMBL" id="HHJ52272.1"/>
    </source>
</evidence>
<evidence type="ECO:0000256" key="1">
    <source>
        <dbReference type="SAM" id="Phobius"/>
    </source>
</evidence>
<name>A0A7V5UEB7_CALAY</name>
<keyword evidence="1" id="KW-1133">Transmembrane helix</keyword>
<dbReference type="EMBL" id="DROD01000247">
    <property type="protein sequence ID" value="HHJ52272.1"/>
    <property type="molecule type" value="Genomic_DNA"/>
</dbReference>
<organism evidence="2">
    <name type="scientific">Caldithrix abyssi</name>
    <dbReference type="NCBI Taxonomy" id="187145"/>
    <lineage>
        <taxon>Bacteria</taxon>
        <taxon>Pseudomonadati</taxon>
        <taxon>Calditrichota</taxon>
        <taxon>Calditrichia</taxon>
        <taxon>Calditrichales</taxon>
        <taxon>Calditrichaceae</taxon>
        <taxon>Caldithrix</taxon>
    </lineage>
</organism>
<dbReference type="AlphaFoldDB" id="A0A7V5UEB7"/>